<keyword evidence="2" id="KW-1185">Reference proteome</keyword>
<evidence type="ECO:0000313" key="2">
    <source>
        <dbReference type="Proteomes" id="UP000644548"/>
    </source>
</evidence>
<organism evidence="1 2">
    <name type="scientific">Deinococcus sedimenti</name>
    <dbReference type="NCBI Taxonomy" id="1867090"/>
    <lineage>
        <taxon>Bacteria</taxon>
        <taxon>Thermotogati</taxon>
        <taxon>Deinococcota</taxon>
        <taxon>Deinococci</taxon>
        <taxon>Deinococcales</taxon>
        <taxon>Deinococcaceae</taxon>
        <taxon>Deinococcus</taxon>
    </lineage>
</organism>
<evidence type="ECO:0000313" key="1">
    <source>
        <dbReference type="EMBL" id="GGS10773.1"/>
    </source>
</evidence>
<name>A0ABQ2SBR3_9DEIO</name>
<proteinExistence type="predicted"/>
<dbReference type="RefSeq" id="WP_189074984.1">
    <property type="nucleotide sequence ID" value="NZ_BMQN01000031.1"/>
</dbReference>
<dbReference type="Proteomes" id="UP000644548">
    <property type="component" value="Unassembled WGS sequence"/>
</dbReference>
<sequence length="150" mass="16070">MKDISKPRNITRIFSVAIYGSYGEGPSASVYLGHRCVLLHADAAGTLHAEIDGQAVHPLDAGRLLDLGKRDGHVELVAEEIHPDPTTIGNTRASKLHRLMARAGIPGSQHYGFASAALDRNVTSLAALTEQEARQVWAFLCETHPAIVAA</sequence>
<protein>
    <submittedName>
        <fullName evidence="1">Uncharacterized protein</fullName>
    </submittedName>
</protein>
<comment type="caution">
    <text evidence="1">The sequence shown here is derived from an EMBL/GenBank/DDBJ whole genome shotgun (WGS) entry which is preliminary data.</text>
</comment>
<dbReference type="EMBL" id="BMQN01000031">
    <property type="protein sequence ID" value="GGS10773.1"/>
    <property type="molecule type" value="Genomic_DNA"/>
</dbReference>
<reference evidence="2" key="1">
    <citation type="journal article" date="2019" name="Int. J. Syst. Evol. Microbiol.">
        <title>The Global Catalogue of Microorganisms (GCM) 10K type strain sequencing project: providing services to taxonomists for standard genome sequencing and annotation.</title>
        <authorList>
            <consortium name="The Broad Institute Genomics Platform"/>
            <consortium name="The Broad Institute Genome Sequencing Center for Infectious Disease"/>
            <person name="Wu L."/>
            <person name="Ma J."/>
        </authorList>
    </citation>
    <scope>NUCLEOTIDE SEQUENCE [LARGE SCALE GENOMIC DNA]</scope>
    <source>
        <strain evidence="2">JCM 31405</strain>
    </source>
</reference>
<accession>A0ABQ2SBR3</accession>
<gene>
    <name evidence="1" type="ORF">GCM10008960_41000</name>
</gene>